<keyword evidence="1" id="KW-0175">Coiled coil</keyword>
<feature type="coiled-coil region" evidence="1">
    <location>
        <begin position="326"/>
        <end position="374"/>
    </location>
</feature>
<evidence type="ECO:0000313" key="3">
    <source>
        <dbReference type="EMBL" id="CAF3989130.1"/>
    </source>
</evidence>
<evidence type="ECO:0000256" key="1">
    <source>
        <dbReference type="SAM" id="Coils"/>
    </source>
</evidence>
<organism evidence="3 4">
    <name type="scientific">Adineta steineri</name>
    <dbReference type="NCBI Taxonomy" id="433720"/>
    <lineage>
        <taxon>Eukaryota</taxon>
        <taxon>Metazoa</taxon>
        <taxon>Spiralia</taxon>
        <taxon>Gnathifera</taxon>
        <taxon>Rotifera</taxon>
        <taxon>Eurotatoria</taxon>
        <taxon>Bdelloidea</taxon>
        <taxon>Adinetida</taxon>
        <taxon>Adinetidae</taxon>
        <taxon>Adineta</taxon>
    </lineage>
</organism>
<comment type="caution">
    <text evidence="3">The sequence shown here is derived from an EMBL/GenBank/DDBJ whole genome shotgun (WGS) entry which is preliminary data.</text>
</comment>
<sequence>MTDRLINRIRHSDPDIEFLPIESIGRARRGLSLGSSSLMSNESINRFASIQLLAAIHKAEKINKYTRLENELFYRYLRRIESLKIIEKFDDYEDEDDMDITDRYNSSDQSSVYAKLPEVARRSSLKRNSLPSSNALPSWSKLVTNWRSYMFEAYLLRVEQEKLSIAAYEIEQTKLDLERMNMNARLVLDHFYVLLRTAESDETAHKTFYDDLRKNINKFRQKISGEKMNKSRVRIPAELLINHFNKRLHSRMSLIGNLHTNTARTQLRIRIVDAAIYALDHSHEKMREIDINFVRTRKVDYLNTYEKLDRQYKIEKSAQYPVLNQLQEMKTELFQQEKEKLDMENKYKLLENRLEKLTNEINSIEHENEIIFNENNILKNRLADIKQAPSIINYAYSIEQSKQLQYEIDSWTRKVNIAQTLLSQLKRQTKSPNVLPPIRSTGTRQRQSFMLPAE</sequence>
<accession>A0A819MZ34</accession>
<feature type="region of interest" description="Disordered" evidence="2">
    <location>
        <begin position="431"/>
        <end position="454"/>
    </location>
</feature>
<dbReference type="AlphaFoldDB" id="A0A819MZ34"/>
<name>A0A819MZ34_9BILA</name>
<proteinExistence type="predicted"/>
<protein>
    <recommendedName>
        <fullName evidence="5">DUF4201 domain-containing protein</fullName>
    </recommendedName>
</protein>
<dbReference type="EMBL" id="CAJOBB010002670">
    <property type="protein sequence ID" value="CAF3989130.1"/>
    <property type="molecule type" value="Genomic_DNA"/>
</dbReference>
<evidence type="ECO:0000313" key="4">
    <source>
        <dbReference type="Proteomes" id="UP000663868"/>
    </source>
</evidence>
<dbReference type="Proteomes" id="UP000663868">
    <property type="component" value="Unassembled WGS sequence"/>
</dbReference>
<evidence type="ECO:0000256" key="2">
    <source>
        <dbReference type="SAM" id="MobiDB-lite"/>
    </source>
</evidence>
<gene>
    <name evidence="3" type="ORF">KXQ929_LOCUS27797</name>
</gene>
<evidence type="ECO:0008006" key="5">
    <source>
        <dbReference type="Google" id="ProtNLM"/>
    </source>
</evidence>
<reference evidence="3" key="1">
    <citation type="submission" date="2021-02" db="EMBL/GenBank/DDBJ databases">
        <authorList>
            <person name="Nowell W R."/>
        </authorList>
    </citation>
    <scope>NUCLEOTIDE SEQUENCE</scope>
</reference>